<reference evidence="3" key="1">
    <citation type="journal article" date="2011" name="PLoS Genet.">
        <title>Genomic analysis of the necrotrophic fungal pathogens Sclerotinia sclerotiorum and Botrytis cinerea.</title>
        <authorList>
            <person name="Amselem J."/>
            <person name="Cuomo C.A."/>
            <person name="van Kan J.A."/>
            <person name="Viaud M."/>
            <person name="Benito E.P."/>
            <person name="Couloux A."/>
            <person name="Coutinho P.M."/>
            <person name="de Vries R.P."/>
            <person name="Dyer P.S."/>
            <person name="Fillinger S."/>
            <person name="Fournier E."/>
            <person name="Gout L."/>
            <person name="Hahn M."/>
            <person name="Kohn L."/>
            <person name="Lapalu N."/>
            <person name="Plummer K.M."/>
            <person name="Pradier J.M."/>
            <person name="Quevillon E."/>
            <person name="Sharon A."/>
            <person name="Simon A."/>
            <person name="ten Have A."/>
            <person name="Tudzynski B."/>
            <person name="Tudzynski P."/>
            <person name="Wincker P."/>
            <person name="Andrew M."/>
            <person name="Anthouard V."/>
            <person name="Beever R.E."/>
            <person name="Beffa R."/>
            <person name="Benoit I."/>
            <person name="Bouzid O."/>
            <person name="Brault B."/>
            <person name="Chen Z."/>
            <person name="Choquer M."/>
            <person name="Collemare J."/>
            <person name="Cotton P."/>
            <person name="Danchin E.G."/>
            <person name="Da Silva C."/>
            <person name="Gautier A."/>
            <person name="Giraud C."/>
            <person name="Giraud T."/>
            <person name="Gonzalez C."/>
            <person name="Grossetete S."/>
            <person name="Guldener U."/>
            <person name="Henrissat B."/>
            <person name="Howlett B.J."/>
            <person name="Kodira C."/>
            <person name="Kretschmer M."/>
            <person name="Lappartient A."/>
            <person name="Leroch M."/>
            <person name="Levis C."/>
            <person name="Mauceli E."/>
            <person name="Neuveglise C."/>
            <person name="Oeser B."/>
            <person name="Pearson M."/>
            <person name="Poulain J."/>
            <person name="Poussereau N."/>
            <person name="Quesneville H."/>
            <person name="Rascle C."/>
            <person name="Schumacher J."/>
            <person name="Segurens B."/>
            <person name="Sexton A."/>
            <person name="Silva E."/>
            <person name="Sirven C."/>
            <person name="Soanes D.M."/>
            <person name="Talbot N.J."/>
            <person name="Templeton M."/>
            <person name="Yandava C."/>
            <person name="Yarden O."/>
            <person name="Zeng Q."/>
            <person name="Rollins J.A."/>
            <person name="Lebrun M.H."/>
            <person name="Dickman M."/>
        </authorList>
    </citation>
    <scope>NUCLEOTIDE SEQUENCE [LARGE SCALE GENOMIC DNA]</scope>
    <source>
        <strain evidence="3">T4</strain>
    </source>
</reference>
<organism evidence="2 3">
    <name type="scientific">Botryotinia fuckeliana (strain T4)</name>
    <name type="common">Noble rot fungus</name>
    <name type="synonym">Botrytis cinerea</name>
    <dbReference type="NCBI Taxonomy" id="999810"/>
    <lineage>
        <taxon>Eukaryota</taxon>
        <taxon>Fungi</taxon>
        <taxon>Dikarya</taxon>
        <taxon>Ascomycota</taxon>
        <taxon>Pezizomycotina</taxon>
        <taxon>Leotiomycetes</taxon>
        <taxon>Helotiales</taxon>
        <taxon>Sclerotiniaceae</taxon>
        <taxon>Botrytis</taxon>
    </lineage>
</organism>
<feature type="compositionally biased region" description="Basic and acidic residues" evidence="1">
    <location>
        <begin position="196"/>
        <end position="207"/>
    </location>
</feature>
<dbReference type="EMBL" id="FQ790337">
    <property type="protein sequence ID" value="CCD51358.1"/>
    <property type="molecule type" value="Genomic_DNA"/>
</dbReference>
<evidence type="ECO:0000256" key="1">
    <source>
        <dbReference type="SAM" id="MobiDB-lite"/>
    </source>
</evidence>
<evidence type="ECO:0000313" key="3">
    <source>
        <dbReference type="Proteomes" id="UP000008177"/>
    </source>
</evidence>
<name>G2YI21_BOTF4</name>
<dbReference type="Proteomes" id="UP000008177">
    <property type="component" value="Unplaced contigs"/>
</dbReference>
<protein>
    <submittedName>
        <fullName evidence="2">Uncharacterized protein</fullName>
    </submittedName>
</protein>
<dbReference type="AlphaFoldDB" id="G2YI21"/>
<accession>G2YI21</accession>
<feature type="compositionally biased region" description="Basic residues" evidence="1">
    <location>
        <begin position="234"/>
        <end position="244"/>
    </location>
</feature>
<feature type="region of interest" description="Disordered" evidence="1">
    <location>
        <begin position="196"/>
        <end position="260"/>
    </location>
</feature>
<feature type="compositionally biased region" description="Polar residues" evidence="1">
    <location>
        <begin position="249"/>
        <end position="260"/>
    </location>
</feature>
<sequence length="260" mass="29376">MSEGPPRAFVDSGYIEERRVYAPIPRDVQLPRCNTCHIHYQFYSCACYIEHCPVWAANEASCKTCITSEYRDGQAEPTTIPEITANLEAMFCGKFNCGERRENLCQNTGAGGRCKTTISVYACADIKIDTPHLCIWCNSTYAPTRPEIVLKLHTGVTGVCENYSQHEHDRRERERGRGREAIMRWSTLIDASIEADRQARSTHLREYKRQRRARGKTTQESTSASASISTSTPSRHRHSSRGNRRILSSRDSGSSPSHTL</sequence>
<evidence type="ECO:0000313" key="2">
    <source>
        <dbReference type="EMBL" id="CCD51358.1"/>
    </source>
</evidence>
<proteinExistence type="predicted"/>
<dbReference type="HOGENOM" id="CLU_1069544_0_0_1"/>
<feature type="compositionally biased region" description="Low complexity" evidence="1">
    <location>
        <begin position="218"/>
        <end position="233"/>
    </location>
</feature>
<dbReference type="InParanoid" id="G2YI21"/>
<gene>
    <name evidence="2" type="ORF">BofuT4_P016640.1</name>
</gene>